<evidence type="ECO:0000256" key="1">
    <source>
        <dbReference type="SAM" id="MobiDB-lite"/>
    </source>
</evidence>
<organism evidence="2 3">
    <name type="scientific">Oleomonas cavernae</name>
    <dbReference type="NCBI Taxonomy" id="2320859"/>
    <lineage>
        <taxon>Bacteria</taxon>
        <taxon>Pseudomonadati</taxon>
        <taxon>Pseudomonadota</taxon>
        <taxon>Alphaproteobacteria</taxon>
        <taxon>Acetobacterales</taxon>
        <taxon>Acetobacteraceae</taxon>
        <taxon>Oleomonas</taxon>
    </lineage>
</organism>
<dbReference type="RefSeq" id="WP_119777970.1">
    <property type="nucleotide sequence ID" value="NZ_QYUK01000011.1"/>
</dbReference>
<dbReference type="AlphaFoldDB" id="A0A418WBL6"/>
<keyword evidence="3" id="KW-1185">Reference proteome</keyword>
<comment type="caution">
    <text evidence="2">The sequence shown here is derived from an EMBL/GenBank/DDBJ whole genome shotgun (WGS) entry which is preliminary data.</text>
</comment>
<gene>
    <name evidence="2" type="ORF">D3874_10060</name>
</gene>
<sequence length="101" mass="11108">MRRPFNPSRPRRAGRRPPHLTPPLRGRDGESMAWSQTEREVLSTARQLVDQYGPEATNMAQMRAAEFAAMGDPDGLAAWEAIVVAVEFLLAARAGVGRGLH</sequence>
<name>A0A418WBL6_9PROT</name>
<accession>A0A418WBL6</accession>
<dbReference type="Proteomes" id="UP000284605">
    <property type="component" value="Unassembled WGS sequence"/>
</dbReference>
<reference evidence="2 3" key="1">
    <citation type="submission" date="2018-09" db="EMBL/GenBank/DDBJ databases">
        <authorList>
            <person name="Zhu H."/>
        </authorList>
    </citation>
    <scope>NUCLEOTIDE SEQUENCE [LARGE SCALE GENOMIC DNA]</scope>
    <source>
        <strain evidence="2 3">K1W22B-8</strain>
    </source>
</reference>
<evidence type="ECO:0000313" key="3">
    <source>
        <dbReference type="Proteomes" id="UP000284605"/>
    </source>
</evidence>
<evidence type="ECO:0000313" key="2">
    <source>
        <dbReference type="EMBL" id="RJF87328.1"/>
    </source>
</evidence>
<feature type="compositionally biased region" description="Basic residues" evidence="1">
    <location>
        <begin position="1"/>
        <end position="18"/>
    </location>
</feature>
<feature type="region of interest" description="Disordered" evidence="1">
    <location>
        <begin position="1"/>
        <end position="39"/>
    </location>
</feature>
<proteinExistence type="predicted"/>
<protein>
    <submittedName>
        <fullName evidence="2">Uncharacterized protein</fullName>
    </submittedName>
</protein>
<dbReference type="OrthoDB" id="7620235at2"/>
<dbReference type="EMBL" id="QYUK01000011">
    <property type="protein sequence ID" value="RJF87328.1"/>
    <property type="molecule type" value="Genomic_DNA"/>
</dbReference>